<keyword evidence="2" id="KW-0547">Nucleotide-binding</keyword>
<organism evidence="5">
    <name type="scientific">Ignavibacterium album</name>
    <dbReference type="NCBI Taxonomy" id="591197"/>
    <lineage>
        <taxon>Bacteria</taxon>
        <taxon>Pseudomonadati</taxon>
        <taxon>Ignavibacteriota</taxon>
        <taxon>Ignavibacteria</taxon>
        <taxon>Ignavibacteriales</taxon>
        <taxon>Ignavibacteriaceae</taxon>
        <taxon>Ignavibacterium</taxon>
    </lineage>
</organism>
<sequence>MVEINNLKKAFNSHIVLDDVSLSVEKGENLVVFGRSGTGKSVLLKCMVRLMEPDSGKIIIDGKDVLSLNIKELNELRKQIGFLFQSAALYDSMSVRQNLEFPLIRHFNFTPEEREQKVISVLEKVSLVEAIDKMPSELSGGMKKRIGLARSIITEPKLMLYDEPTTGLDPITSKEISYLILELQKSLNMTSVVVTHDLLCAEIIADRAIVLNEGKVQYQGSIPELTSSNDPFLKNFFSHEFIKENNQVN</sequence>
<dbReference type="PANTHER" id="PTHR43023:SF6">
    <property type="entry name" value="INTERMEMBRANE PHOSPHOLIPID TRANSPORT SYSTEM ATP-BINDING PROTEIN MLAF"/>
    <property type="match status" value="1"/>
</dbReference>
<dbReference type="InterPro" id="IPR003593">
    <property type="entry name" value="AAA+_ATPase"/>
</dbReference>
<evidence type="ECO:0000313" key="5">
    <source>
        <dbReference type="EMBL" id="HGT48044.1"/>
    </source>
</evidence>
<dbReference type="GO" id="GO:0005524">
    <property type="term" value="F:ATP binding"/>
    <property type="evidence" value="ECO:0007669"/>
    <property type="project" value="UniProtKB-KW"/>
</dbReference>
<dbReference type="PROSITE" id="PS00211">
    <property type="entry name" value="ABC_TRANSPORTER_1"/>
    <property type="match status" value="1"/>
</dbReference>
<dbReference type="EMBL" id="DSVI01000010">
    <property type="protein sequence ID" value="HGT48044.1"/>
    <property type="molecule type" value="Genomic_DNA"/>
</dbReference>
<keyword evidence="3 5" id="KW-0067">ATP-binding</keyword>
<dbReference type="InterPro" id="IPR003439">
    <property type="entry name" value="ABC_transporter-like_ATP-bd"/>
</dbReference>
<evidence type="ECO:0000259" key="4">
    <source>
        <dbReference type="PROSITE" id="PS50893"/>
    </source>
</evidence>
<evidence type="ECO:0000256" key="2">
    <source>
        <dbReference type="ARBA" id="ARBA00022741"/>
    </source>
</evidence>
<protein>
    <submittedName>
        <fullName evidence="5">ABC transporter ATP-binding protein</fullName>
    </submittedName>
</protein>
<dbReference type="AlphaFoldDB" id="A0A832DL48"/>
<dbReference type="Gene3D" id="3.40.50.300">
    <property type="entry name" value="P-loop containing nucleotide triphosphate hydrolases"/>
    <property type="match status" value="1"/>
</dbReference>
<evidence type="ECO:0000256" key="1">
    <source>
        <dbReference type="ARBA" id="ARBA00022448"/>
    </source>
</evidence>
<dbReference type="SMART" id="SM00382">
    <property type="entry name" value="AAA"/>
    <property type="match status" value="1"/>
</dbReference>
<gene>
    <name evidence="5" type="ORF">ENS56_08415</name>
</gene>
<dbReference type="Pfam" id="PF00005">
    <property type="entry name" value="ABC_tran"/>
    <property type="match status" value="1"/>
</dbReference>
<feature type="domain" description="ABC transporter" evidence="4">
    <location>
        <begin position="2"/>
        <end position="238"/>
    </location>
</feature>
<reference evidence="5" key="1">
    <citation type="journal article" date="2020" name="mSystems">
        <title>Genome- and Community-Level Interaction Insights into Carbon Utilization and Element Cycling Functions of Hydrothermarchaeota in Hydrothermal Sediment.</title>
        <authorList>
            <person name="Zhou Z."/>
            <person name="Liu Y."/>
            <person name="Xu W."/>
            <person name="Pan J."/>
            <person name="Luo Z.H."/>
            <person name="Li M."/>
        </authorList>
    </citation>
    <scope>NUCLEOTIDE SEQUENCE [LARGE SCALE GENOMIC DNA]</scope>
    <source>
        <strain evidence="5">SpSt-500</strain>
    </source>
</reference>
<dbReference type="InterPro" id="IPR017871">
    <property type="entry name" value="ABC_transporter-like_CS"/>
</dbReference>
<comment type="caution">
    <text evidence="5">The sequence shown here is derived from an EMBL/GenBank/DDBJ whole genome shotgun (WGS) entry which is preliminary data.</text>
</comment>
<dbReference type="PROSITE" id="PS50893">
    <property type="entry name" value="ABC_TRANSPORTER_2"/>
    <property type="match status" value="1"/>
</dbReference>
<dbReference type="SUPFAM" id="SSF52540">
    <property type="entry name" value="P-loop containing nucleoside triphosphate hydrolases"/>
    <property type="match status" value="1"/>
</dbReference>
<dbReference type="GO" id="GO:0016887">
    <property type="term" value="F:ATP hydrolysis activity"/>
    <property type="evidence" value="ECO:0007669"/>
    <property type="project" value="InterPro"/>
</dbReference>
<evidence type="ECO:0000256" key="3">
    <source>
        <dbReference type="ARBA" id="ARBA00022840"/>
    </source>
</evidence>
<keyword evidence="1" id="KW-0813">Transport</keyword>
<dbReference type="CDD" id="cd03261">
    <property type="entry name" value="ABC_Org_Solvent_Resistant"/>
    <property type="match status" value="1"/>
</dbReference>
<dbReference type="InterPro" id="IPR027417">
    <property type="entry name" value="P-loop_NTPase"/>
</dbReference>
<proteinExistence type="predicted"/>
<accession>A0A832DL48</accession>
<name>A0A832DL48_9BACT</name>
<dbReference type="PANTHER" id="PTHR43023">
    <property type="entry name" value="PROTEIN TRIGALACTOSYLDIACYLGLYCEROL 3, CHLOROPLASTIC"/>
    <property type="match status" value="1"/>
</dbReference>